<protein>
    <submittedName>
        <fullName evidence="10">NADH dehydrogenase subunit 4</fullName>
    </submittedName>
</protein>
<dbReference type="GO" id="GO:0003954">
    <property type="term" value="F:NADH dehydrogenase activity"/>
    <property type="evidence" value="ECO:0007669"/>
    <property type="project" value="TreeGrafter"/>
</dbReference>
<evidence type="ECO:0000256" key="6">
    <source>
        <dbReference type="ARBA" id="ARBA00023027"/>
    </source>
</evidence>
<feature type="transmembrane region" description="Helical" evidence="8">
    <location>
        <begin position="306"/>
        <end position="327"/>
    </location>
</feature>
<gene>
    <name evidence="10" type="primary">ndhD</name>
</gene>
<dbReference type="PANTHER" id="PTHR43507">
    <property type="entry name" value="NADH-UBIQUINONE OXIDOREDUCTASE CHAIN 4"/>
    <property type="match status" value="1"/>
</dbReference>
<feature type="transmembrane region" description="Helical" evidence="8">
    <location>
        <begin position="136"/>
        <end position="153"/>
    </location>
</feature>
<evidence type="ECO:0000256" key="2">
    <source>
        <dbReference type="ARBA" id="ARBA00009025"/>
    </source>
</evidence>
<dbReference type="PANTHER" id="PTHR43507:SF21">
    <property type="entry name" value="NAD(P)H-QUINONE OXIDOREDUCTASE CHAIN 4, CHLOROPLASTIC"/>
    <property type="match status" value="1"/>
</dbReference>
<evidence type="ECO:0000313" key="10">
    <source>
        <dbReference type="EMBL" id="QCB91890.1"/>
    </source>
</evidence>
<evidence type="ECO:0000256" key="8">
    <source>
        <dbReference type="SAM" id="Phobius"/>
    </source>
</evidence>
<evidence type="ECO:0000259" key="9">
    <source>
        <dbReference type="Pfam" id="PF00361"/>
    </source>
</evidence>
<dbReference type="InterPro" id="IPR001750">
    <property type="entry name" value="ND/Mrp_TM"/>
</dbReference>
<evidence type="ECO:0000256" key="1">
    <source>
        <dbReference type="ARBA" id="ARBA00004141"/>
    </source>
</evidence>
<feature type="transmembrane region" description="Helical" evidence="8">
    <location>
        <begin position="375"/>
        <end position="406"/>
    </location>
</feature>
<feature type="transmembrane region" description="Helical" evidence="8">
    <location>
        <begin position="76"/>
        <end position="101"/>
    </location>
</feature>
<evidence type="ECO:0000256" key="7">
    <source>
        <dbReference type="ARBA" id="ARBA00023136"/>
    </source>
</evidence>
<keyword evidence="6" id="KW-0520">NAD</keyword>
<comment type="similarity">
    <text evidence="2">Belongs to the complex I subunit 4 family.</text>
</comment>
<feature type="transmembrane region" description="Helical" evidence="8">
    <location>
        <begin position="165"/>
        <end position="192"/>
    </location>
</feature>
<dbReference type="EMBL" id="MH488956">
    <property type="protein sequence ID" value="QCB91890.1"/>
    <property type="molecule type" value="Genomic_DNA"/>
</dbReference>
<dbReference type="InterPro" id="IPR010227">
    <property type="entry name" value="NADH_Q_OxRdtase_chainM/4"/>
</dbReference>
<dbReference type="GO" id="GO:0008137">
    <property type="term" value="F:NADH dehydrogenase (ubiquinone) activity"/>
    <property type="evidence" value="ECO:0007669"/>
    <property type="project" value="InterPro"/>
</dbReference>
<dbReference type="GO" id="GO:0015990">
    <property type="term" value="P:electron transport coupled proton transport"/>
    <property type="evidence" value="ECO:0007669"/>
    <property type="project" value="TreeGrafter"/>
</dbReference>
<keyword evidence="3 8" id="KW-0812">Transmembrane</keyword>
<sequence>MSYFPWLTILVVLPIFAGSLIFFLPHKGNKIVRWYTISICLLEFLLMTYAFCYHFQLEDPLIQLKEDSKWIDVLDFHWRLGIDGLSLGSILLTGFITTLATLAAWPVTRNSRLFYFLMLAMYSGQIGLFSSRDLLLFFYHVGVRINPCLLTFIHVGGERGVCTQLLSLFCILQAVPFFFLIGVLGMGLYGSNEPGLDLERLINQSYPATLEILLYFGFLIAYAVKLPIIPLHTWLPDTHGEAHYSTCMLLAGILLKMGAYGLIRINMELLPHAHYLFSPWLVIIGAVQIIYAASTSLGQRNFKKRIAYSSVSHMGFIIIGIGSITNIGLNGAILQILSHGFIGATLFFLAGTACDRVRLVYLEELGGISIPMPKIFTMFSSFSMASLALPGMSGFVAELVVFFGLITSPKFMLMPKMLIIFVMAIGMILTPIYLLSMLRQMFYGYKLFHVPNEHFVDSGPRELFLLICIFLPVIGIGIYPDLVLSLSVDRVEALLSNYYPK</sequence>
<dbReference type="NCBIfam" id="TIGR01972">
    <property type="entry name" value="NDH_I_M"/>
    <property type="match status" value="1"/>
</dbReference>
<keyword evidence="4" id="KW-1278">Translocase</keyword>
<evidence type="ECO:0000256" key="4">
    <source>
        <dbReference type="ARBA" id="ARBA00022967"/>
    </source>
</evidence>
<comment type="subcellular location">
    <subcellularLocation>
        <location evidence="1">Membrane</location>
        <topology evidence="1">Multi-pass membrane protein</topology>
    </subcellularLocation>
</comment>
<proteinExistence type="inferred from homology"/>
<feature type="transmembrane region" description="Helical" evidence="8">
    <location>
        <begin position="212"/>
        <end position="235"/>
    </location>
</feature>
<evidence type="ECO:0000256" key="5">
    <source>
        <dbReference type="ARBA" id="ARBA00022989"/>
    </source>
</evidence>
<name>A0A4D6FYR2_9POAL</name>
<evidence type="ECO:0000256" key="3">
    <source>
        <dbReference type="ARBA" id="ARBA00022692"/>
    </source>
</evidence>
<dbReference type="GO" id="GO:0009507">
    <property type="term" value="C:chloroplast"/>
    <property type="evidence" value="ECO:0007669"/>
    <property type="project" value="TreeGrafter"/>
</dbReference>
<geneLocation type="chloroplast" evidence="10"/>
<feature type="transmembrane region" description="Helical" evidence="8">
    <location>
        <begin position="6"/>
        <end position="24"/>
    </location>
</feature>
<feature type="transmembrane region" description="Helical" evidence="8">
    <location>
        <begin position="418"/>
        <end position="438"/>
    </location>
</feature>
<keyword evidence="10" id="KW-0150">Chloroplast</keyword>
<dbReference type="InterPro" id="IPR003918">
    <property type="entry name" value="NADH_UbQ_OxRdtase"/>
</dbReference>
<feature type="transmembrane region" description="Helical" evidence="8">
    <location>
        <begin position="333"/>
        <end position="354"/>
    </location>
</feature>
<dbReference type="PRINTS" id="PR01437">
    <property type="entry name" value="NUOXDRDTASE4"/>
</dbReference>
<feature type="transmembrane region" description="Helical" evidence="8">
    <location>
        <begin position="36"/>
        <end position="56"/>
    </location>
</feature>
<dbReference type="Pfam" id="PF00361">
    <property type="entry name" value="Proton_antipo_M"/>
    <property type="match status" value="1"/>
</dbReference>
<feature type="domain" description="NADH:quinone oxidoreductase/Mrp antiporter transmembrane" evidence="9">
    <location>
        <begin position="174"/>
        <end position="414"/>
    </location>
</feature>
<reference evidence="10" key="1">
    <citation type="submission" date="2018-06" db="EMBL/GenBank/DDBJ databases">
        <title>Complete Chloroplast Genome of Pennisetum purpureum APBN-1.</title>
        <authorList>
            <person name="Bhatt P.P."/>
            <person name="Thaker V.S."/>
        </authorList>
    </citation>
    <scope>NUCLEOTIDE SEQUENCE</scope>
    <source>
        <strain evidence="10">APBN-1</strain>
    </source>
</reference>
<keyword evidence="10" id="KW-0934">Plastid</keyword>
<keyword evidence="5 8" id="KW-1133">Transmembrane helix</keyword>
<organism evidence="10">
    <name type="scientific">Cenchrus purpureus</name>
    <name type="common">Napier grass</name>
    <dbReference type="NCBI Taxonomy" id="154765"/>
    <lineage>
        <taxon>Eukaryota</taxon>
        <taxon>Viridiplantae</taxon>
        <taxon>Streptophyta</taxon>
        <taxon>Embryophyta</taxon>
        <taxon>Tracheophyta</taxon>
        <taxon>Spermatophyta</taxon>
        <taxon>Magnoliopsida</taxon>
        <taxon>Liliopsida</taxon>
        <taxon>Poales</taxon>
        <taxon>Poaceae</taxon>
        <taxon>PACMAD clade</taxon>
        <taxon>Panicoideae</taxon>
        <taxon>Panicodae</taxon>
        <taxon>Paniceae</taxon>
        <taxon>Cenchrinae</taxon>
        <taxon>Cenchrus</taxon>
    </lineage>
</organism>
<feature type="transmembrane region" description="Helical" evidence="8">
    <location>
        <begin position="113"/>
        <end position="130"/>
    </location>
</feature>
<dbReference type="GO" id="GO:0042773">
    <property type="term" value="P:ATP synthesis coupled electron transport"/>
    <property type="evidence" value="ECO:0007669"/>
    <property type="project" value="InterPro"/>
</dbReference>
<feature type="transmembrane region" description="Helical" evidence="8">
    <location>
        <begin position="463"/>
        <end position="480"/>
    </location>
</feature>
<dbReference type="GO" id="GO:0048039">
    <property type="term" value="F:ubiquinone binding"/>
    <property type="evidence" value="ECO:0007669"/>
    <property type="project" value="TreeGrafter"/>
</dbReference>
<feature type="transmembrane region" description="Helical" evidence="8">
    <location>
        <begin position="275"/>
        <end position="294"/>
    </location>
</feature>
<keyword evidence="7 8" id="KW-0472">Membrane</keyword>
<dbReference type="GO" id="GO:0016020">
    <property type="term" value="C:membrane"/>
    <property type="evidence" value="ECO:0007669"/>
    <property type="project" value="UniProtKB-SubCell"/>
</dbReference>
<feature type="transmembrane region" description="Helical" evidence="8">
    <location>
        <begin position="242"/>
        <end position="263"/>
    </location>
</feature>
<accession>A0A4D6FYR2</accession>
<dbReference type="AlphaFoldDB" id="A0A4D6FYR2"/>